<dbReference type="EMBL" id="CP060244">
    <property type="protein sequence ID" value="QNT79325.1"/>
    <property type="molecule type" value="Genomic_DNA"/>
</dbReference>
<dbReference type="NCBIfam" id="TIGR01587">
    <property type="entry name" value="cas3_core"/>
    <property type="match status" value="1"/>
</dbReference>
<dbReference type="Proteomes" id="UP000516349">
    <property type="component" value="Chromosome"/>
</dbReference>
<gene>
    <name evidence="11" type="primary">ygcB</name>
    <name evidence="11" type="ORF">JGUZn3_21220</name>
</gene>
<keyword evidence="6 11" id="KW-0378">Hydrolase</keyword>
<evidence type="ECO:0000256" key="4">
    <source>
        <dbReference type="ARBA" id="ARBA00022723"/>
    </source>
</evidence>
<keyword evidence="8" id="KW-0067">ATP-binding</keyword>
<comment type="similarity">
    <text evidence="2">In the central section; belongs to the CRISPR-associated helicase Cas3 family.</text>
</comment>
<dbReference type="NCBIfam" id="TIGR01596">
    <property type="entry name" value="cas3_HD"/>
    <property type="match status" value="1"/>
</dbReference>
<dbReference type="PROSITE" id="PS51643">
    <property type="entry name" value="HD_CAS3"/>
    <property type="match status" value="1"/>
</dbReference>
<proteinExistence type="inferred from homology"/>
<dbReference type="GO" id="GO:0004519">
    <property type="term" value="F:endonuclease activity"/>
    <property type="evidence" value="ECO:0007669"/>
    <property type="project" value="UniProtKB-KW"/>
</dbReference>
<dbReference type="InterPro" id="IPR038257">
    <property type="entry name" value="CRISPR-assoc_Cas3_HD_sf"/>
</dbReference>
<dbReference type="GO" id="GO:0046872">
    <property type="term" value="F:metal ion binding"/>
    <property type="evidence" value="ECO:0007669"/>
    <property type="project" value="UniProtKB-KW"/>
</dbReference>
<keyword evidence="9" id="KW-0051">Antiviral defense</keyword>
<dbReference type="GO" id="GO:0003724">
    <property type="term" value="F:RNA helicase activity"/>
    <property type="evidence" value="ECO:0007669"/>
    <property type="project" value="TreeGrafter"/>
</dbReference>
<dbReference type="InterPro" id="IPR054712">
    <property type="entry name" value="Cas3-like_dom"/>
</dbReference>
<dbReference type="InterPro" id="IPR006483">
    <property type="entry name" value="CRISPR-assoc_Cas3_HD"/>
</dbReference>
<name>A0A7H1NU65_9PROT</name>
<dbReference type="Gene3D" id="3.40.50.300">
    <property type="entry name" value="P-loop containing nucleotide triphosphate hydrolases"/>
    <property type="match status" value="2"/>
</dbReference>
<keyword evidence="5" id="KW-0547">Nucleotide-binding</keyword>
<dbReference type="Pfam" id="PF22590">
    <property type="entry name" value="Cas3-like_C_2"/>
    <property type="match status" value="1"/>
</dbReference>
<keyword evidence="3" id="KW-0540">Nuclease</keyword>
<accession>A0A7H1NU65</accession>
<evidence type="ECO:0000259" key="10">
    <source>
        <dbReference type="PROSITE" id="PS51643"/>
    </source>
</evidence>
<keyword evidence="4" id="KW-0479">Metal-binding</keyword>
<sequence length="920" mass="101515">MEHTLGGIEWFWGKARPADKEEGEEKAVMHPLMAHVLDVAAVAVLLAEEKSSLLEPSQLGFLVALHDIGKLSPHFQAKVPECWPGTILGPLSPSQDIPGAVMAGGRVMITSCRHDEVSKAILNSLCHGPTLAGFFVENAQGKSWKITEKQKVLSGIAGHHGKPVSDDKVIVEKNILAHAEIFISQLWAVFQPSPLPLPLKKEFRQMQWQLAAITVLADWIGSRQEWFSYVTPQDVITPKTYYQNHALPQARIAIQKAGLAPCDIAPFHGVKGLFSHISHLSPVQKVLETVELPKSPTLIIVEDMTGSGKTEAALTATHRLMAMGRGEGVFVALPTMATANAMYDRLAGAYRRLFSSSAQPSIALAHGRAKLDDRFIAAIEPEKRDNLPVYDEGDEDSVGTAEALCAEWLGSENRRALLAQVGVGTIDQALLAVLPVRFATIRQGGLARKILIVDECHAFDPYMGEEMAALLHFHAAMGGSAILLSATLTQKTRQDLVKAFCRGLGLDGGGVVSSHAYPLVTIASSSGIEEVPCTPRAGLSRTIAVQRMDSPESAEEKLGTLAKTGAAIGWIRNTVDDVISTARRFNEQGVKVLVFHARFAMKDRLAIERTILAHFGKESTGEERAGVLIASQVIEQSLDLDFDVLCTDLAPMDLIIQRAGRLRRHDRRNRPIDREELFVVSPPPVADPDKNWVRKVLPGTAAVYADTAMLWRTARALFHHHRLTVPEDIRELIEQVGDSQSEGAIPNGLKEESFRAEGRAKAKQHVGRSNVLTFESGYELDTASWGHEIRTPTRLQDEEYVTLRLAFVQEGRVMPWAVREETSFHGHHKQDWWQAWALSEVSIRQRWLAKTLPPPGMERAVEEARQSWTRWERKAEGKILLLVLLQDSAGWYGFGQDSKGRDVRIGYDPLLFGLEFSSVN</sequence>
<evidence type="ECO:0000256" key="1">
    <source>
        <dbReference type="ARBA" id="ARBA00006847"/>
    </source>
</evidence>
<dbReference type="GO" id="GO:0003723">
    <property type="term" value="F:RNA binding"/>
    <property type="evidence" value="ECO:0007669"/>
    <property type="project" value="TreeGrafter"/>
</dbReference>
<evidence type="ECO:0000313" key="12">
    <source>
        <dbReference type="Proteomes" id="UP000516349"/>
    </source>
</evidence>
<dbReference type="KEGG" id="ebla:JGUZn3_21220"/>
<evidence type="ECO:0000256" key="3">
    <source>
        <dbReference type="ARBA" id="ARBA00022722"/>
    </source>
</evidence>
<dbReference type="InterPro" id="IPR050547">
    <property type="entry name" value="DEAD_box_RNA_helicases"/>
</dbReference>
<dbReference type="InterPro" id="IPR006474">
    <property type="entry name" value="Helicase_Cas3_CRISPR-ass_core"/>
</dbReference>
<dbReference type="AlphaFoldDB" id="A0A7H1NU65"/>
<evidence type="ECO:0000256" key="2">
    <source>
        <dbReference type="ARBA" id="ARBA00009046"/>
    </source>
</evidence>
<dbReference type="InterPro" id="IPR027417">
    <property type="entry name" value="P-loop_NTPase"/>
</dbReference>
<evidence type="ECO:0000256" key="9">
    <source>
        <dbReference type="ARBA" id="ARBA00023118"/>
    </source>
</evidence>
<dbReference type="EC" id="3.1.-.-" evidence="11"/>
<keyword evidence="11" id="KW-0255">Endonuclease</keyword>
<dbReference type="PANTHER" id="PTHR47963:SF9">
    <property type="entry name" value="CRISPR-ASSOCIATED ENDONUCLEASE_HELICASE CAS3"/>
    <property type="match status" value="1"/>
</dbReference>
<dbReference type="SUPFAM" id="SSF52540">
    <property type="entry name" value="P-loop containing nucleoside triphosphate hydrolases"/>
    <property type="match status" value="1"/>
</dbReference>
<keyword evidence="12" id="KW-1185">Reference proteome</keyword>
<dbReference type="Pfam" id="PF18019">
    <property type="entry name" value="Cas3_HD"/>
    <property type="match status" value="1"/>
</dbReference>
<reference evidence="11 12" key="1">
    <citation type="submission" date="2020-08" db="EMBL/GenBank/DDBJ databases">
        <title>Complete genome sequence of Entomobacter blattae G55GP.</title>
        <authorList>
            <person name="Poehlein A."/>
            <person name="Guzman J."/>
            <person name="Daniel R."/>
            <person name="Vilcinskas A."/>
        </authorList>
    </citation>
    <scope>NUCLEOTIDE SEQUENCE [LARGE SCALE GENOMIC DNA]</scope>
    <source>
        <strain evidence="11 12">G55GP</strain>
    </source>
</reference>
<organism evidence="11 12">
    <name type="scientific">Entomobacter blattae</name>
    <dbReference type="NCBI Taxonomy" id="2762277"/>
    <lineage>
        <taxon>Bacteria</taxon>
        <taxon>Pseudomonadati</taxon>
        <taxon>Pseudomonadota</taxon>
        <taxon>Alphaproteobacteria</taxon>
        <taxon>Acetobacterales</taxon>
        <taxon>Acetobacteraceae</taxon>
        <taxon>Entomobacter</taxon>
    </lineage>
</organism>
<evidence type="ECO:0000313" key="11">
    <source>
        <dbReference type="EMBL" id="QNT79325.1"/>
    </source>
</evidence>
<protein>
    <submittedName>
        <fullName evidence="11">CRISPR-associated endonuclease/helicase Cas3</fullName>
        <ecNumber evidence="11">3.1.-.-</ecNumber>
    </submittedName>
</protein>
<dbReference type="InterPro" id="IPR014001">
    <property type="entry name" value="Helicase_ATP-bd"/>
</dbReference>
<dbReference type="GO" id="GO:0051607">
    <property type="term" value="P:defense response to virus"/>
    <property type="evidence" value="ECO:0007669"/>
    <property type="project" value="UniProtKB-KW"/>
</dbReference>
<dbReference type="PANTHER" id="PTHR47963">
    <property type="entry name" value="DEAD-BOX ATP-DEPENDENT RNA HELICASE 47, MITOCHONDRIAL"/>
    <property type="match status" value="1"/>
</dbReference>
<dbReference type="SMART" id="SM00487">
    <property type="entry name" value="DEXDc"/>
    <property type="match status" value="1"/>
</dbReference>
<evidence type="ECO:0000256" key="5">
    <source>
        <dbReference type="ARBA" id="ARBA00022741"/>
    </source>
</evidence>
<dbReference type="Gene3D" id="1.10.3210.30">
    <property type="match status" value="1"/>
</dbReference>
<evidence type="ECO:0000256" key="6">
    <source>
        <dbReference type="ARBA" id="ARBA00022801"/>
    </source>
</evidence>
<keyword evidence="7 11" id="KW-0347">Helicase</keyword>
<evidence type="ECO:0000256" key="7">
    <source>
        <dbReference type="ARBA" id="ARBA00022806"/>
    </source>
</evidence>
<dbReference type="RefSeq" id="WP_203413501.1">
    <property type="nucleotide sequence ID" value="NZ_CP060244.1"/>
</dbReference>
<evidence type="ECO:0000256" key="8">
    <source>
        <dbReference type="ARBA" id="ARBA00022840"/>
    </source>
</evidence>
<dbReference type="GO" id="GO:0005524">
    <property type="term" value="F:ATP binding"/>
    <property type="evidence" value="ECO:0007669"/>
    <property type="project" value="UniProtKB-KW"/>
</dbReference>
<comment type="similarity">
    <text evidence="1">In the N-terminal section; belongs to the CRISPR-associated nuclease Cas3-HD family.</text>
</comment>
<dbReference type="CDD" id="cd09641">
    <property type="entry name" value="Cas3''_I"/>
    <property type="match status" value="1"/>
</dbReference>
<feature type="domain" description="HD Cas3-type" evidence="10">
    <location>
        <begin position="25"/>
        <end position="220"/>
    </location>
</feature>
<dbReference type="GO" id="GO:0016787">
    <property type="term" value="F:hydrolase activity"/>
    <property type="evidence" value="ECO:0007669"/>
    <property type="project" value="UniProtKB-KW"/>
</dbReference>